<gene>
    <name evidence="1" type="ORF">M9H77_34133</name>
</gene>
<protein>
    <submittedName>
        <fullName evidence="1">Uncharacterized protein</fullName>
    </submittedName>
</protein>
<proteinExistence type="predicted"/>
<sequence length="683" mass="78008">MAESSNDFSKKRKRVRKYFGFHTFGDPGCPLTLNGPFRENIRFFLQECAEIQDYKLNGMPIWCTFLVHENRGFVVPLYAIEENVKTSLNPFCDHCRCVGWSHHFLSRRKYHLIIPVDEDWNKPLSEDTFDLHTHLLHGLIHCNGYGHLICISGIEGGSKNLSGRELMDLWDRICTSLRTRKITVEDVSKKHAMDLRLLHGIAYGHPWFGRWGYRFSRGSFGVTEHQYERAIEVLSSLQLDMIIDDFSFTKICTEVKHIIGCYRDLSETNLMTIQDLLKFMLALKSRPQMKRNSIVLAATPCSSSRSLARHAFSSREKNTKCRKFSSVVAKCDSRWPARRLEFTAEVIVDALKEKKAACNFSSGVMNRQEVRDAARLQVGDTGLIDYVLKSMNNVSIGGYVVRRSVNRLTRKLEYTIEEAKNGTRVQTETAPDMVEASCIVPGNDVYGDVFYMYSHVILSYPKSDMVKYAVRTVLDGKCFVKEWPFRDEPDDLLRFICRFLPSMREMETAVTRGFLQGEYVMVPPHATIGDLKSVIQSTMRDTYCIMEQLVVTDIEEMQEVRDTEVLFGIVESGTELSVRGFGLDMDTDLRYEGGGDNWTVRCKCGAEDDDGERMVSCDICEIWLHTRCCGIDDSQAVPQMFICETCRASLAPPRADSILEFESYGDSMLPLMPFAGEAMSLIY</sequence>
<evidence type="ECO:0000313" key="1">
    <source>
        <dbReference type="EMBL" id="KAI5648128.1"/>
    </source>
</evidence>
<evidence type="ECO:0000313" key="2">
    <source>
        <dbReference type="Proteomes" id="UP001060085"/>
    </source>
</evidence>
<reference evidence="2" key="1">
    <citation type="journal article" date="2023" name="Nat. Plants">
        <title>Single-cell RNA sequencing provides a high-resolution roadmap for understanding the multicellular compartmentation of specialized metabolism.</title>
        <authorList>
            <person name="Sun S."/>
            <person name="Shen X."/>
            <person name="Li Y."/>
            <person name="Li Y."/>
            <person name="Wang S."/>
            <person name="Li R."/>
            <person name="Zhang H."/>
            <person name="Shen G."/>
            <person name="Guo B."/>
            <person name="Wei J."/>
            <person name="Xu J."/>
            <person name="St-Pierre B."/>
            <person name="Chen S."/>
            <person name="Sun C."/>
        </authorList>
    </citation>
    <scope>NUCLEOTIDE SEQUENCE [LARGE SCALE GENOMIC DNA]</scope>
</reference>
<keyword evidence="2" id="KW-1185">Reference proteome</keyword>
<dbReference type="EMBL" id="CM044708">
    <property type="protein sequence ID" value="KAI5648128.1"/>
    <property type="molecule type" value="Genomic_DNA"/>
</dbReference>
<organism evidence="1 2">
    <name type="scientific">Catharanthus roseus</name>
    <name type="common">Madagascar periwinkle</name>
    <name type="synonym">Vinca rosea</name>
    <dbReference type="NCBI Taxonomy" id="4058"/>
    <lineage>
        <taxon>Eukaryota</taxon>
        <taxon>Viridiplantae</taxon>
        <taxon>Streptophyta</taxon>
        <taxon>Embryophyta</taxon>
        <taxon>Tracheophyta</taxon>
        <taxon>Spermatophyta</taxon>
        <taxon>Magnoliopsida</taxon>
        <taxon>eudicotyledons</taxon>
        <taxon>Gunneridae</taxon>
        <taxon>Pentapetalae</taxon>
        <taxon>asterids</taxon>
        <taxon>lamiids</taxon>
        <taxon>Gentianales</taxon>
        <taxon>Apocynaceae</taxon>
        <taxon>Rauvolfioideae</taxon>
        <taxon>Vinceae</taxon>
        <taxon>Catharanthinae</taxon>
        <taxon>Catharanthus</taxon>
    </lineage>
</organism>
<name>A0ACB9ZM51_CATRO</name>
<comment type="caution">
    <text evidence="1">The sequence shown here is derived from an EMBL/GenBank/DDBJ whole genome shotgun (WGS) entry which is preliminary data.</text>
</comment>
<accession>A0ACB9ZM51</accession>
<dbReference type="Proteomes" id="UP001060085">
    <property type="component" value="Linkage Group LG08"/>
</dbReference>